<organism evidence="2 3">
    <name type="scientific">Fusibacter paucivorans</name>
    <dbReference type="NCBI Taxonomy" id="76009"/>
    <lineage>
        <taxon>Bacteria</taxon>
        <taxon>Bacillati</taxon>
        <taxon>Bacillota</taxon>
        <taxon>Clostridia</taxon>
        <taxon>Eubacteriales</taxon>
        <taxon>Eubacteriales Family XII. Incertae Sedis</taxon>
        <taxon>Fusibacter</taxon>
    </lineage>
</organism>
<gene>
    <name evidence="2" type="ORF">KHM83_16270</name>
</gene>
<reference evidence="2 3" key="1">
    <citation type="submission" date="2021-05" db="EMBL/GenBank/DDBJ databases">
        <title>Fusibacter ferrireducens sp. nov., an anaerobic, sulfur- and Fe-reducing bacterium isolated from the mangrove sediment.</title>
        <authorList>
            <person name="Qiu D."/>
        </authorList>
    </citation>
    <scope>NUCLEOTIDE SEQUENCE [LARGE SCALE GENOMIC DNA]</scope>
    <source>
        <strain evidence="2 3">DSM 12116</strain>
    </source>
</reference>
<dbReference type="EMBL" id="JAHBCL010000034">
    <property type="protein sequence ID" value="MBS7528245.1"/>
    <property type="molecule type" value="Genomic_DNA"/>
</dbReference>
<keyword evidence="1" id="KW-0812">Transmembrane</keyword>
<keyword evidence="1" id="KW-1133">Transmembrane helix</keyword>
<dbReference type="RefSeq" id="WP_213238106.1">
    <property type="nucleotide sequence ID" value="NZ_JAHBCL010000034.1"/>
</dbReference>
<name>A0ABS5PSU3_9FIRM</name>
<evidence type="ECO:0000313" key="2">
    <source>
        <dbReference type="EMBL" id="MBS7528245.1"/>
    </source>
</evidence>
<keyword evidence="3" id="KW-1185">Reference proteome</keyword>
<accession>A0ABS5PSU3</accession>
<evidence type="ECO:0000313" key="3">
    <source>
        <dbReference type="Proteomes" id="UP000746471"/>
    </source>
</evidence>
<feature type="transmembrane region" description="Helical" evidence="1">
    <location>
        <begin position="74"/>
        <end position="93"/>
    </location>
</feature>
<evidence type="ECO:0000256" key="1">
    <source>
        <dbReference type="SAM" id="Phobius"/>
    </source>
</evidence>
<protein>
    <submittedName>
        <fullName evidence="2">Uncharacterized protein</fullName>
    </submittedName>
</protein>
<comment type="caution">
    <text evidence="2">The sequence shown here is derived from an EMBL/GenBank/DDBJ whole genome shotgun (WGS) entry which is preliminary data.</text>
</comment>
<sequence>MSRKTPKASTKKETHKETVLKNWPEQRKMGRMKYILKFGITSWGAPTFAIYWLLMTGINAVTKNDMKITPYQLAVSFMFFLLFGLAYSTTTWYRNEKIFREKYPYKK</sequence>
<dbReference type="Proteomes" id="UP000746471">
    <property type="component" value="Unassembled WGS sequence"/>
</dbReference>
<feature type="transmembrane region" description="Helical" evidence="1">
    <location>
        <begin position="34"/>
        <end position="54"/>
    </location>
</feature>
<keyword evidence="1" id="KW-0472">Membrane</keyword>
<proteinExistence type="predicted"/>